<accession>A0A5C8JG74</accession>
<dbReference type="Pfam" id="PF16264">
    <property type="entry name" value="SatD"/>
    <property type="match status" value="1"/>
</dbReference>
<organism evidence="1 2">
    <name type="scientific">Pontibacter qinzhouensis</name>
    <dbReference type="NCBI Taxonomy" id="2603253"/>
    <lineage>
        <taxon>Bacteria</taxon>
        <taxon>Pseudomonadati</taxon>
        <taxon>Bacteroidota</taxon>
        <taxon>Cytophagia</taxon>
        <taxon>Cytophagales</taxon>
        <taxon>Hymenobacteraceae</taxon>
        <taxon>Pontibacter</taxon>
    </lineage>
</organism>
<evidence type="ECO:0000313" key="1">
    <source>
        <dbReference type="EMBL" id="TXK36588.1"/>
    </source>
</evidence>
<comment type="caution">
    <text evidence="1">The sequence shown here is derived from an EMBL/GenBank/DDBJ whole genome shotgun (WGS) entry which is preliminary data.</text>
</comment>
<dbReference type="EMBL" id="VRTY01000076">
    <property type="protein sequence ID" value="TXK36588.1"/>
    <property type="molecule type" value="Genomic_DNA"/>
</dbReference>
<gene>
    <name evidence="1" type="ORF">FVR03_17425</name>
</gene>
<protein>
    <recommendedName>
        <fullName evidence="3">SatD family (SatD)</fullName>
    </recommendedName>
</protein>
<dbReference type="AlphaFoldDB" id="A0A5C8JG74"/>
<reference evidence="1 2" key="1">
    <citation type="submission" date="2019-08" db="EMBL/GenBank/DDBJ databases">
        <authorList>
            <person name="Shi S."/>
        </authorList>
    </citation>
    <scope>NUCLEOTIDE SEQUENCE [LARGE SCALE GENOMIC DNA]</scope>
    <source>
        <strain evidence="1 2">GY10130</strain>
    </source>
</reference>
<dbReference type="RefSeq" id="WP_147923047.1">
    <property type="nucleotide sequence ID" value="NZ_VRTY01000076.1"/>
</dbReference>
<keyword evidence="2" id="KW-1185">Reference proteome</keyword>
<dbReference type="OrthoDB" id="3197351at2"/>
<name>A0A5C8JG74_9BACT</name>
<evidence type="ECO:0008006" key="3">
    <source>
        <dbReference type="Google" id="ProtNLM"/>
    </source>
</evidence>
<evidence type="ECO:0000313" key="2">
    <source>
        <dbReference type="Proteomes" id="UP000321926"/>
    </source>
</evidence>
<proteinExistence type="predicted"/>
<sequence>MKSNSKNYYILMADIIGSSRQPGGKLMEAFKAVVEEVNKKCHYQLLSPLTITLGDEFQGVVADLAAGLQVMVALEELIVLHNKPFSLRYVINYGPIDTPVNTAKAHAMLGNGLTQAREMLEQVKKDKGNRYKLEPGNTQQHKMLERALLLYQSLVDAWKPADSLLISTFLQNPDYKVVAGKLGKVRSLMWKREKSLKIKEYIAARELLHLIAAA</sequence>
<dbReference type="InterPro" id="IPR032580">
    <property type="entry name" value="SatD"/>
</dbReference>
<dbReference type="Proteomes" id="UP000321926">
    <property type="component" value="Unassembled WGS sequence"/>
</dbReference>